<dbReference type="GO" id="GO:0006974">
    <property type="term" value="P:DNA damage response"/>
    <property type="evidence" value="ECO:0007669"/>
    <property type="project" value="InterPro"/>
</dbReference>
<dbReference type="PANTHER" id="PTHR35761:SF1">
    <property type="entry name" value="PROTEIN SENSITIVE TO UV 2"/>
    <property type="match status" value="1"/>
</dbReference>
<sequence>MEVSNVGVSYSPPRELSQRVPEASKSINQSSDVDVFSDAPRGSHTAKEQVIDKLKRVPEFPKGSNQSSNVDIFSVAAGCSTLPARGSYSAKEHDIDSLKRELDQISEQRTRLEQECIELRKERDKKEKGLERDSPKILNFNTDSGINIQGHQKKSLECQNARSMNSHIGSSTEVGTISSKDVGIQTEKHDESISLSAESDLSATLCRRKKLDAWNSSSGQRLGRLLISKSYTTCEVDLRVLSGYLNMGLPLRTSMESNISLKDNLQYTHSGESAKVSHLFSVLTKITDEMVRFEDLLDALVGLCRLKNVSIIHRSLHILQELLSFTFSMERKFGKRDNIVVVGSVCWNNASELYDYGYPGNRGLPHVHAEKIFDQDHADGLRLDTLETCARIGFINCGSCCLLSPCFNYVPLFELICEIVMIHDVEHARLEAVSVMNLIVARSNAYLERDKYGTEILFQSIVKLLKKGASLHVKKKAVHLLHMLLNSASWREMAVACDTEELQLRRHTIILLAFFASSGKCEELDTTQQPEVFKECTLLIREVLILLNRLVSHPKYSSHALRALTNSREKATSTVDVTSRLSSKHTFLSQDVSMTRQIRESEIIDLAQVLRRRVFTFLGGSSQ</sequence>
<evidence type="ECO:0000256" key="2">
    <source>
        <dbReference type="SAM" id="MobiDB-lite"/>
    </source>
</evidence>
<dbReference type="SUPFAM" id="SSF48371">
    <property type="entry name" value="ARM repeat"/>
    <property type="match status" value="1"/>
</dbReference>
<dbReference type="OrthoDB" id="645074at2759"/>
<dbReference type="InterPro" id="IPR016024">
    <property type="entry name" value="ARM-type_fold"/>
</dbReference>
<feature type="coiled-coil region" evidence="1">
    <location>
        <begin position="88"/>
        <end position="129"/>
    </location>
</feature>
<feature type="region of interest" description="Disordered" evidence="2">
    <location>
        <begin position="1"/>
        <end position="50"/>
    </location>
</feature>
<evidence type="ECO:0000313" key="3">
    <source>
        <dbReference type="EMBL" id="KAJ8555202.1"/>
    </source>
</evidence>
<comment type="caution">
    <text evidence="3">The sequence shown here is derived from an EMBL/GenBank/DDBJ whole genome shotgun (WGS) entry which is preliminary data.</text>
</comment>
<name>A0A9Q1RGN0_9SOLA</name>
<dbReference type="InterPro" id="IPR044952">
    <property type="entry name" value="SUV2"/>
</dbReference>
<proteinExistence type="predicted"/>
<keyword evidence="4" id="KW-1185">Reference proteome</keyword>
<accession>A0A9Q1RGN0</accession>
<dbReference type="PANTHER" id="PTHR35761">
    <property type="entry name" value="ATR INTERACTING PROTEIN"/>
    <property type="match status" value="1"/>
</dbReference>
<dbReference type="AlphaFoldDB" id="A0A9Q1RGN0"/>
<keyword evidence="1" id="KW-0175">Coiled coil</keyword>
<dbReference type="EMBL" id="JAJAGQ010000008">
    <property type="protein sequence ID" value="KAJ8555202.1"/>
    <property type="molecule type" value="Genomic_DNA"/>
</dbReference>
<organism evidence="3 4">
    <name type="scientific">Anisodus acutangulus</name>
    <dbReference type="NCBI Taxonomy" id="402998"/>
    <lineage>
        <taxon>Eukaryota</taxon>
        <taxon>Viridiplantae</taxon>
        <taxon>Streptophyta</taxon>
        <taxon>Embryophyta</taxon>
        <taxon>Tracheophyta</taxon>
        <taxon>Spermatophyta</taxon>
        <taxon>Magnoliopsida</taxon>
        <taxon>eudicotyledons</taxon>
        <taxon>Gunneridae</taxon>
        <taxon>Pentapetalae</taxon>
        <taxon>asterids</taxon>
        <taxon>lamiids</taxon>
        <taxon>Solanales</taxon>
        <taxon>Solanaceae</taxon>
        <taxon>Solanoideae</taxon>
        <taxon>Hyoscyameae</taxon>
        <taxon>Anisodus</taxon>
    </lineage>
</organism>
<dbReference type="Proteomes" id="UP001152561">
    <property type="component" value="Unassembled WGS sequence"/>
</dbReference>
<evidence type="ECO:0000256" key="1">
    <source>
        <dbReference type="SAM" id="Coils"/>
    </source>
</evidence>
<reference evidence="4" key="1">
    <citation type="journal article" date="2023" name="Proc. Natl. Acad. Sci. U.S.A.">
        <title>Genomic and structural basis for evolution of tropane alkaloid biosynthesis.</title>
        <authorList>
            <person name="Wanga Y.-J."/>
            <person name="Taina T."/>
            <person name="Yua J.-Y."/>
            <person name="Lia J."/>
            <person name="Xua B."/>
            <person name="Chenc J."/>
            <person name="D'Auriad J.C."/>
            <person name="Huanga J.-P."/>
            <person name="Huanga S.-X."/>
        </authorList>
    </citation>
    <scope>NUCLEOTIDE SEQUENCE [LARGE SCALE GENOMIC DNA]</scope>
    <source>
        <strain evidence="4">cv. KIB-2019</strain>
    </source>
</reference>
<evidence type="ECO:0000313" key="4">
    <source>
        <dbReference type="Proteomes" id="UP001152561"/>
    </source>
</evidence>
<protein>
    <submittedName>
        <fullName evidence="3">Uncharacterized protein</fullName>
    </submittedName>
</protein>
<gene>
    <name evidence="3" type="ORF">K7X08_012698</name>
</gene>